<accession>A0ABR8DZV6</accession>
<evidence type="ECO:0000313" key="1">
    <source>
        <dbReference type="EMBL" id="MBD2534485.1"/>
    </source>
</evidence>
<evidence type="ECO:0000313" key="2">
    <source>
        <dbReference type="Proteomes" id="UP000623440"/>
    </source>
</evidence>
<name>A0ABR8DZV6_9NOSO</name>
<dbReference type="Proteomes" id="UP000623440">
    <property type="component" value="Unassembled WGS sequence"/>
</dbReference>
<dbReference type="RefSeq" id="WP_190945030.1">
    <property type="nucleotide sequence ID" value="NZ_JACJSI010000166.1"/>
</dbReference>
<protein>
    <submittedName>
        <fullName evidence="1">Uncharacterized protein</fullName>
    </submittedName>
</protein>
<keyword evidence="2" id="KW-1185">Reference proteome</keyword>
<proteinExistence type="predicted"/>
<reference evidence="1 2" key="1">
    <citation type="journal article" date="2020" name="ISME J.">
        <title>Comparative genomics reveals insights into cyanobacterial evolution and habitat adaptation.</title>
        <authorList>
            <person name="Chen M.Y."/>
            <person name="Teng W.K."/>
            <person name="Zhao L."/>
            <person name="Hu C.X."/>
            <person name="Zhou Y.K."/>
            <person name="Han B.P."/>
            <person name="Song L.R."/>
            <person name="Shu W.S."/>
        </authorList>
    </citation>
    <scope>NUCLEOTIDE SEQUENCE [LARGE SCALE GENOMIC DNA]</scope>
    <source>
        <strain evidence="1 2">FACHB-838</strain>
    </source>
</reference>
<comment type="caution">
    <text evidence="1">The sequence shown here is derived from an EMBL/GenBank/DDBJ whole genome shotgun (WGS) entry which is preliminary data.</text>
</comment>
<organism evidence="1 2">
    <name type="scientific">Nostoc flagelliforme FACHB-838</name>
    <dbReference type="NCBI Taxonomy" id="2692904"/>
    <lineage>
        <taxon>Bacteria</taxon>
        <taxon>Bacillati</taxon>
        <taxon>Cyanobacteriota</taxon>
        <taxon>Cyanophyceae</taxon>
        <taxon>Nostocales</taxon>
        <taxon>Nostocaceae</taxon>
        <taxon>Nostoc</taxon>
    </lineage>
</organism>
<dbReference type="EMBL" id="JACJSI010000166">
    <property type="protein sequence ID" value="MBD2534485.1"/>
    <property type="molecule type" value="Genomic_DNA"/>
</dbReference>
<sequence>MEYLCYLTNASLVLHLIEYLHGKPQLRVSYVTVINQIDGWVVRIRLKHQPSPQEEGDLKSILSELGNSYARPKHVQLALWRLAGGECPVNVMQRYQVAIVSHGRPEKEEIEEFRKHFIRGLGYCPQTLA</sequence>
<gene>
    <name evidence="1" type="ORF">H6G97_35335</name>
</gene>